<organism evidence="1 2">
    <name type="scientific">Dallia pectoralis</name>
    <name type="common">Alaska blackfish</name>
    <dbReference type="NCBI Taxonomy" id="75939"/>
    <lineage>
        <taxon>Eukaryota</taxon>
        <taxon>Metazoa</taxon>
        <taxon>Chordata</taxon>
        <taxon>Craniata</taxon>
        <taxon>Vertebrata</taxon>
        <taxon>Euteleostomi</taxon>
        <taxon>Actinopterygii</taxon>
        <taxon>Neopterygii</taxon>
        <taxon>Teleostei</taxon>
        <taxon>Protacanthopterygii</taxon>
        <taxon>Esociformes</taxon>
        <taxon>Umbridae</taxon>
        <taxon>Dallia</taxon>
    </lineage>
</organism>
<proteinExistence type="predicted"/>
<dbReference type="Proteomes" id="UP001157502">
    <property type="component" value="Chromosome 3"/>
</dbReference>
<keyword evidence="2" id="KW-1185">Reference proteome</keyword>
<reference evidence="1" key="1">
    <citation type="submission" date="2021-05" db="EMBL/GenBank/DDBJ databases">
        <authorList>
            <person name="Pan Q."/>
            <person name="Jouanno E."/>
            <person name="Zahm M."/>
            <person name="Klopp C."/>
            <person name="Cabau C."/>
            <person name="Louis A."/>
            <person name="Berthelot C."/>
            <person name="Parey E."/>
            <person name="Roest Crollius H."/>
            <person name="Montfort J."/>
            <person name="Robinson-Rechavi M."/>
            <person name="Bouchez O."/>
            <person name="Lampietro C."/>
            <person name="Lopez Roques C."/>
            <person name="Donnadieu C."/>
            <person name="Postlethwait J."/>
            <person name="Bobe J."/>
            <person name="Dillon D."/>
            <person name="Chandos A."/>
            <person name="von Hippel F."/>
            <person name="Guiguen Y."/>
        </authorList>
    </citation>
    <scope>NUCLEOTIDE SEQUENCE</scope>
    <source>
        <strain evidence="1">YG-Jan2019</strain>
    </source>
</reference>
<name>A0ACC2HFL5_DALPE</name>
<evidence type="ECO:0000313" key="2">
    <source>
        <dbReference type="Proteomes" id="UP001157502"/>
    </source>
</evidence>
<dbReference type="EMBL" id="CM055730">
    <property type="protein sequence ID" value="KAJ8014470.1"/>
    <property type="molecule type" value="Genomic_DNA"/>
</dbReference>
<evidence type="ECO:0000313" key="1">
    <source>
        <dbReference type="EMBL" id="KAJ8014470.1"/>
    </source>
</evidence>
<accession>A0ACC2HFL5</accession>
<comment type="caution">
    <text evidence="1">The sequence shown here is derived from an EMBL/GenBank/DDBJ whole genome shotgun (WGS) entry which is preliminary data.</text>
</comment>
<sequence length="207" mass="23764">MGANFQQLLMHSEVRWLSRGKVLTRLCDLRKEVLLFLTEINSPLAKHLADMNWLAMWAYLSDIFDRINSLNTSLQGKECHVFSAHDQVSGFRKKLYLWCGRVERGSVEMFPTLEDVAEKTGLPLNSVQPVIIAHLNGLREQFGEYFVEDAMGNQWVRNPFAFPATPSDGQSLQEEEALVDLSSNVDLKQRLVEMPITRFWLSVESEF</sequence>
<gene>
    <name evidence="1" type="ORF">DPEC_G00040570</name>
</gene>
<protein>
    <submittedName>
        <fullName evidence="1">Uncharacterized protein</fullName>
    </submittedName>
</protein>